<feature type="binding site" evidence="4">
    <location>
        <position position="46"/>
    </location>
    <ligand>
        <name>substrate</name>
    </ligand>
</feature>
<dbReference type="InterPro" id="IPR024185">
    <property type="entry name" value="FTHF_cligase-like_sf"/>
</dbReference>
<evidence type="ECO:0000256" key="4">
    <source>
        <dbReference type="PIRSR" id="PIRSR006806-1"/>
    </source>
</evidence>
<evidence type="ECO:0000313" key="6">
    <source>
        <dbReference type="EMBL" id="ACB97028.1"/>
    </source>
</evidence>
<comment type="similarity">
    <text evidence="1 5">Belongs to the 5-formyltetrahydrofolate cyclo-ligase family.</text>
</comment>
<evidence type="ECO:0000256" key="2">
    <source>
        <dbReference type="ARBA" id="ARBA00022741"/>
    </source>
</evidence>
<name>B2IFC8_BEII9</name>
<dbReference type="GO" id="GO:0035999">
    <property type="term" value="P:tetrahydrofolate interconversion"/>
    <property type="evidence" value="ECO:0007669"/>
    <property type="project" value="TreeGrafter"/>
</dbReference>
<dbReference type="PANTHER" id="PTHR23407:SF1">
    <property type="entry name" value="5-FORMYLTETRAHYDROFOLATE CYCLO-LIGASE"/>
    <property type="match status" value="1"/>
</dbReference>
<dbReference type="AlphaFoldDB" id="B2IFC8"/>
<dbReference type="eggNOG" id="COG0212">
    <property type="taxonomic scope" value="Bacteria"/>
</dbReference>
<evidence type="ECO:0000256" key="5">
    <source>
        <dbReference type="RuleBase" id="RU361279"/>
    </source>
</evidence>
<dbReference type="STRING" id="395963.Bind_3471"/>
<feature type="binding site" evidence="4">
    <location>
        <begin position="121"/>
        <end position="129"/>
    </location>
    <ligand>
        <name>ATP</name>
        <dbReference type="ChEBI" id="CHEBI:30616"/>
    </ligand>
</feature>
<dbReference type="EMBL" id="CP001016">
    <property type="protein sequence ID" value="ACB97028.1"/>
    <property type="molecule type" value="Genomic_DNA"/>
</dbReference>
<dbReference type="InterPro" id="IPR037171">
    <property type="entry name" value="NagB/RpiA_transferase-like"/>
</dbReference>
<dbReference type="Proteomes" id="UP000001695">
    <property type="component" value="Chromosome"/>
</dbReference>
<comment type="cofactor">
    <cofactor evidence="5">
        <name>Mg(2+)</name>
        <dbReference type="ChEBI" id="CHEBI:18420"/>
    </cofactor>
</comment>
<reference evidence="6 7" key="2">
    <citation type="journal article" date="2010" name="J. Bacteriol.">
        <title>Complete genome sequence of Beijerinckia indica subsp. indica.</title>
        <authorList>
            <person name="Tamas I."/>
            <person name="Dedysh S.N."/>
            <person name="Liesack W."/>
            <person name="Stott M.B."/>
            <person name="Alam M."/>
            <person name="Murrell J.C."/>
            <person name="Dunfield P.F."/>
        </authorList>
    </citation>
    <scope>NUCLEOTIDE SEQUENCE [LARGE SCALE GENOMIC DNA]</scope>
    <source>
        <strain evidence="7">ATCC 9039 / DSM 1715 / NCIMB 8712</strain>
    </source>
</reference>
<evidence type="ECO:0000256" key="3">
    <source>
        <dbReference type="ARBA" id="ARBA00022840"/>
    </source>
</evidence>
<comment type="catalytic activity">
    <reaction evidence="5">
        <text>(6S)-5-formyl-5,6,7,8-tetrahydrofolate + ATP = (6R)-5,10-methenyltetrahydrofolate + ADP + phosphate</text>
        <dbReference type="Rhea" id="RHEA:10488"/>
        <dbReference type="ChEBI" id="CHEBI:30616"/>
        <dbReference type="ChEBI" id="CHEBI:43474"/>
        <dbReference type="ChEBI" id="CHEBI:57455"/>
        <dbReference type="ChEBI" id="CHEBI:57457"/>
        <dbReference type="ChEBI" id="CHEBI:456216"/>
        <dbReference type="EC" id="6.3.3.2"/>
    </reaction>
</comment>
<reference evidence="7" key="1">
    <citation type="submission" date="2008-03" db="EMBL/GenBank/DDBJ databases">
        <title>Complete sequence of chromosome of Beijerinckia indica subsp. indica ATCC 9039.</title>
        <authorList>
            <consortium name="US DOE Joint Genome Institute"/>
            <person name="Copeland A."/>
            <person name="Lucas S."/>
            <person name="Lapidus A."/>
            <person name="Glavina del Rio T."/>
            <person name="Dalin E."/>
            <person name="Tice H."/>
            <person name="Bruce D."/>
            <person name="Goodwin L."/>
            <person name="Pitluck S."/>
            <person name="LaButti K."/>
            <person name="Schmutz J."/>
            <person name="Larimer F."/>
            <person name="Land M."/>
            <person name="Hauser L."/>
            <person name="Kyrpides N."/>
            <person name="Mikhailova N."/>
            <person name="Dunfield P.F."/>
            <person name="Dedysh S.N."/>
            <person name="Liesack W."/>
            <person name="Saw J.H."/>
            <person name="Alam M."/>
            <person name="Chen Y."/>
            <person name="Murrell J.C."/>
            <person name="Richardson P."/>
        </authorList>
    </citation>
    <scope>NUCLEOTIDE SEQUENCE [LARGE SCALE GENOMIC DNA]</scope>
    <source>
        <strain evidence="7">ATCC 9039 / DSM 1715 / NCIMB 8712</strain>
    </source>
</reference>
<organism evidence="6 7">
    <name type="scientific">Beijerinckia indica subsp. indica (strain ATCC 9039 / DSM 1715 / NCIMB 8712)</name>
    <dbReference type="NCBI Taxonomy" id="395963"/>
    <lineage>
        <taxon>Bacteria</taxon>
        <taxon>Pseudomonadati</taxon>
        <taxon>Pseudomonadota</taxon>
        <taxon>Alphaproteobacteria</taxon>
        <taxon>Hyphomicrobiales</taxon>
        <taxon>Beijerinckiaceae</taxon>
        <taxon>Beijerinckia</taxon>
    </lineage>
</organism>
<dbReference type="PANTHER" id="PTHR23407">
    <property type="entry name" value="ATPASE INHIBITOR/5-FORMYLTETRAHYDROFOLATE CYCLO-LIGASE"/>
    <property type="match status" value="1"/>
</dbReference>
<dbReference type="PIRSF" id="PIRSF006806">
    <property type="entry name" value="FTHF_cligase"/>
    <property type="match status" value="1"/>
</dbReference>
<dbReference type="HOGENOM" id="CLU_066245_0_1_5"/>
<evidence type="ECO:0000313" key="7">
    <source>
        <dbReference type="Proteomes" id="UP000001695"/>
    </source>
</evidence>
<dbReference type="GO" id="GO:0046872">
    <property type="term" value="F:metal ion binding"/>
    <property type="evidence" value="ECO:0007669"/>
    <property type="project" value="UniProtKB-KW"/>
</dbReference>
<proteinExistence type="inferred from homology"/>
<dbReference type="GO" id="GO:0005524">
    <property type="term" value="F:ATP binding"/>
    <property type="evidence" value="ECO:0007669"/>
    <property type="project" value="UniProtKB-KW"/>
</dbReference>
<keyword evidence="3 4" id="KW-0067">ATP-binding</keyword>
<gene>
    <name evidence="6" type="ordered locus">Bind_3471</name>
</gene>
<dbReference type="InterPro" id="IPR002698">
    <property type="entry name" value="FTHF_cligase"/>
</dbReference>
<dbReference type="KEGG" id="bid:Bind_3471"/>
<keyword evidence="7" id="KW-1185">Reference proteome</keyword>
<dbReference type="SUPFAM" id="SSF100950">
    <property type="entry name" value="NagB/RpiA/CoA transferase-like"/>
    <property type="match status" value="1"/>
</dbReference>
<keyword evidence="5" id="KW-0479">Metal-binding</keyword>
<dbReference type="Gene3D" id="3.40.50.10420">
    <property type="entry name" value="NagB/RpiA/CoA transferase-like"/>
    <property type="match status" value="1"/>
</dbReference>
<dbReference type="GO" id="GO:0009396">
    <property type="term" value="P:folic acid-containing compound biosynthetic process"/>
    <property type="evidence" value="ECO:0007669"/>
    <property type="project" value="TreeGrafter"/>
</dbReference>
<keyword evidence="6" id="KW-0436">Ligase</keyword>
<dbReference type="NCBIfam" id="TIGR02727">
    <property type="entry name" value="MTHFS_bact"/>
    <property type="match status" value="1"/>
</dbReference>
<evidence type="ECO:0000256" key="1">
    <source>
        <dbReference type="ARBA" id="ARBA00010638"/>
    </source>
</evidence>
<keyword evidence="2 4" id="KW-0547">Nucleotide-binding</keyword>
<keyword evidence="5" id="KW-0460">Magnesium</keyword>
<dbReference type="GO" id="GO:0030272">
    <property type="term" value="F:5-formyltetrahydrofolate cyclo-ligase activity"/>
    <property type="evidence" value="ECO:0007669"/>
    <property type="project" value="UniProtKB-EC"/>
</dbReference>
<dbReference type="Pfam" id="PF01812">
    <property type="entry name" value="5-FTHF_cyc-lig"/>
    <property type="match status" value="1"/>
</dbReference>
<dbReference type="EC" id="6.3.3.2" evidence="5"/>
<protein>
    <recommendedName>
        <fullName evidence="5">5-formyltetrahydrofolate cyclo-ligase</fullName>
        <ecNumber evidence="5">6.3.3.2</ecNumber>
    </recommendedName>
</protein>
<accession>B2IFC8</accession>
<sequence length="186" mass="19633">MALARRAIVPAETARAFAAVLAETGPQLAKDHRAEIIGAYAAIGDEVATSPLLQMLAQAGFATALPVTGKRGTPLTFRLWRPGDPVAKGKMGITEPPATAPEVFPDLLFVPLAAADRAGNRIGYGAGFYDLTLAALRSQRPICAIGIAFSCQIFEAVPAEAHDQKLDYLLTEQGLIACLSSRPFTD</sequence>